<organism evidence="5 6">
    <name type="scientific">Tessaracoccus antarcticus</name>
    <dbReference type="NCBI Taxonomy" id="2479848"/>
    <lineage>
        <taxon>Bacteria</taxon>
        <taxon>Bacillati</taxon>
        <taxon>Actinomycetota</taxon>
        <taxon>Actinomycetes</taxon>
        <taxon>Propionibacteriales</taxon>
        <taxon>Propionibacteriaceae</taxon>
        <taxon>Tessaracoccus</taxon>
    </lineage>
</organism>
<accession>A0A3M0GAD1</accession>
<dbReference type="RefSeq" id="WP_121900478.1">
    <property type="nucleotide sequence ID" value="NZ_REFW01000001.1"/>
</dbReference>
<gene>
    <name evidence="5" type="ORF">EAX62_04880</name>
</gene>
<evidence type="ECO:0000313" key="6">
    <source>
        <dbReference type="Proteomes" id="UP000275256"/>
    </source>
</evidence>
<feature type="transmembrane region" description="Helical" evidence="3">
    <location>
        <begin position="190"/>
        <end position="211"/>
    </location>
</feature>
<name>A0A3M0GAD1_9ACTN</name>
<feature type="region of interest" description="Disordered" evidence="2">
    <location>
        <begin position="562"/>
        <end position="618"/>
    </location>
</feature>
<keyword evidence="3" id="KW-1133">Transmembrane helix</keyword>
<dbReference type="NCBIfam" id="TIGR00350">
    <property type="entry name" value="lytR_cpsA_psr"/>
    <property type="match status" value="1"/>
</dbReference>
<reference evidence="5 6" key="1">
    <citation type="submission" date="2018-10" db="EMBL/GenBank/DDBJ databases">
        <title>Tessaracoccus antarcticuss sp. nov., isolated from sediment.</title>
        <authorList>
            <person name="Zhou L.Y."/>
            <person name="Du Z.J."/>
        </authorList>
    </citation>
    <scope>NUCLEOTIDE SEQUENCE [LARGE SCALE GENOMIC DNA]</scope>
    <source>
        <strain evidence="5 6">JDX10</strain>
    </source>
</reference>
<dbReference type="OrthoDB" id="3573673at2"/>
<keyword evidence="3" id="KW-0472">Membrane</keyword>
<feature type="region of interest" description="Disordered" evidence="2">
    <location>
        <begin position="1"/>
        <end position="69"/>
    </location>
</feature>
<feature type="transmembrane region" description="Helical" evidence="3">
    <location>
        <begin position="150"/>
        <end position="170"/>
    </location>
</feature>
<dbReference type="PANTHER" id="PTHR33392">
    <property type="entry name" value="POLYISOPRENYL-TEICHOIC ACID--PEPTIDOGLYCAN TEICHOIC ACID TRANSFERASE TAGU"/>
    <property type="match status" value="1"/>
</dbReference>
<dbReference type="Gene3D" id="3.40.630.190">
    <property type="entry name" value="LCP protein"/>
    <property type="match status" value="1"/>
</dbReference>
<protein>
    <recommendedName>
        <fullName evidence="4">Cell envelope-related transcriptional attenuator domain-containing protein</fullName>
    </recommendedName>
</protein>
<dbReference type="AlphaFoldDB" id="A0A3M0GAD1"/>
<proteinExistence type="inferred from homology"/>
<dbReference type="PANTHER" id="PTHR33392:SF6">
    <property type="entry name" value="POLYISOPRENYL-TEICHOIC ACID--PEPTIDOGLYCAN TEICHOIC ACID TRANSFERASE TAGU"/>
    <property type="match status" value="1"/>
</dbReference>
<comment type="similarity">
    <text evidence="1">Belongs to the LytR/CpsA/Psr (LCP) family.</text>
</comment>
<feature type="domain" description="Cell envelope-related transcriptional attenuator" evidence="4">
    <location>
        <begin position="306"/>
        <end position="486"/>
    </location>
</feature>
<dbReference type="InterPro" id="IPR050922">
    <property type="entry name" value="LytR/CpsA/Psr_CW_biosynth"/>
</dbReference>
<evidence type="ECO:0000256" key="2">
    <source>
        <dbReference type="SAM" id="MobiDB-lite"/>
    </source>
</evidence>
<evidence type="ECO:0000259" key="4">
    <source>
        <dbReference type="Pfam" id="PF03816"/>
    </source>
</evidence>
<dbReference type="Pfam" id="PF03816">
    <property type="entry name" value="LytR_cpsA_psr"/>
    <property type="match status" value="1"/>
</dbReference>
<keyword evidence="3" id="KW-0812">Transmembrane</keyword>
<dbReference type="Proteomes" id="UP000275256">
    <property type="component" value="Unassembled WGS sequence"/>
</dbReference>
<keyword evidence="6" id="KW-1185">Reference proteome</keyword>
<feature type="transmembrane region" description="Helical" evidence="3">
    <location>
        <begin position="105"/>
        <end position="138"/>
    </location>
</feature>
<sequence>MSDDQQPKRAAKRDGGPQRDLDGIYRSERHGARDSDDATTIRPKRQLPRTDPALEVSSGPAASSTATDRVAMTRRGRTALFVVAALVVIAAAFGITASLAGMQAAWVVGVIATIAVICVAALGSTALLTIASTILPGLGLLGARSRRAKVVGVALPVALLALIAWAGFSASTDLGRFAGFAVNPTQLRTLTIALVAAGLLWVTLIAGTHILTRPTGWGVGRRALGAVLVTAMSFGVAGSAALAARYAFDQQKLVTTVFADENDVQSTSRPSINGTEKDPWKNTPRLNVMLVGADSADARNPLNGLRADTIMVASIDTATGATTIVQIPRNVQYTPFPEGTALAEQFPRGFRGEGDPAEWYINALWDKAVMEYPDLMQGATYPGAEAMKQGVQGITGLKIDYFVLLNIDGVQRLIDAMGGVTVNINERLPIASNTTGKRPTGWLEPGPDQHLGGYDAMWYARSRSTTSDYARMARQSCLVNAIIKQANPKTMLSSYEAIAAASADMVMTDIPQQVLEPLVSLSLKVKDAKVSRLVFSPGKNGYDYNRPDFEVMQESVQEAIRSTSVNPSITPKSTAPATTAAAPPSATPSPSPGTSSSAPPDLVEGAQGVEDACAYNPV</sequence>
<feature type="compositionally biased region" description="Basic and acidic residues" evidence="2">
    <location>
        <begin position="12"/>
        <end position="36"/>
    </location>
</feature>
<feature type="transmembrane region" description="Helical" evidence="3">
    <location>
        <begin position="223"/>
        <end position="248"/>
    </location>
</feature>
<dbReference type="EMBL" id="REFW01000001">
    <property type="protein sequence ID" value="RMB61930.1"/>
    <property type="molecule type" value="Genomic_DNA"/>
</dbReference>
<feature type="transmembrane region" description="Helical" evidence="3">
    <location>
        <begin position="79"/>
        <end position="99"/>
    </location>
</feature>
<evidence type="ECO:0000313" key="5">
    <source>
        <dbReference type="EMBL" id="RMB61930.1"/>
    </source>
</evidence>
<evidence type="ECO:0000256" key="3">
    <source>
        <dbReference type="SAM" id="Phobius"/>
    </source>
</evidence>
<dbReference type="InterPro" id="IPR004474">
    <property type="entry name" value="LytR_CpsA_psr"/>
</dbReference>
<evidence type="ECO:0000256" key="1">
    <source>
        <dbReference type="ARBA" id="ARBA00006068"/>
    </source>
</evidence>
<comment type="caution">
    <text evidence="5">The sequence shown here is derived from an EMBL/GenBank/DDBJ whole genome shotgun (WGS) entry which is preliminary data.</text>
</comment>
<feature type="compositionally biased region" description="Low complexity" evidence="2">
    <location>
        <begin position="567"/>
        <end position="584"/>
    </location>
</feature>